<dbReference type="SUPFAM" id="SSF51126">
    <property type="entry name" value="Pectin lyase-like"/>
    <property type="match status" value="1"/>
</dbReference>
<accession>B6WRS2</accession>
<name>B6WRS2_9BACT</name>
<reference evidence="1 2" key="1">
    <citation type="submission" date="2008-10" db="EMBL/GenBank/DDBJ databases">
        <title>Draft genome sequence of Desulvovibrio piger (ATCC 29098).</title>
        <authorList>
            <person name="Sudarsanam P."/>
            <person name="Ley R."/>
            <person name="Guruge J."/>
            <person name="Turnbaugh P.J."/>
            <person name="Mahowald M."/>
            <person name="Liep D."/>
            <person name="Gordon J."/>
        </authorList>
    </citation>
    <scope>NUCLEOTIDE SEQUENCE [LARGE SCALE GENOMIC DNA]</scope>
    <source>
        <strain evidence="1 2">ATCC 29098</strain>
    </source>
</reference>
<dbReference type="AlphaFoldDB" id="B6WRS2"/>
<protein>
    <recommendedName>
        <fullName evidence="3">Right handed beta helix domain-containing protein</fullName>
    </recommendedName>
</protein>
<evidence type="ECO:0000313" key="2">
    <source>
        <dbReference type="Proteomes" id="UP000003676"/>
    </source>
</evidence>
<evidence type="ECO:0000313" key="1">
    <source>
        <dbReference type="EMBL" id="EEB34275.1"/>
    </source>
</evidence>
<proteinExistence type="predicted"/>
<reference evidence="1 2" key="2">
    <citation type="submission" date="2008-10" db="EMBL/GenBank/DDBJ databases">
        <authorList>
            <person name="Fulton L."/>
            <person name="Clifton S."/>
            <person name="Fulton B."/>
            <person name="Xu J."/>
            <person name="Minx P."/>
            <person name="Pepin K.H."/>
            <person name="Johnson M."/>
            <person name="Bhonagiri V."/>
            <person name="Nash W.E."/>
            <person name="Mardis E.R."/>
            <person name="Wilson R.K."/>
        </authorList>
    </citation>
    <scope>NUCLEOTIDE SEQUENCE [LARGE SCALE GENOMIC DNA]</scope>
    <source>
        <strain evidence="1 2">ATCC 29098</strain>
    </source>
</reference>
<sequence length="254" mass="28337">MQDDDGLSLPIGGVIEDVYITAPVSRGGDGITVYGSDGPVVIRNCTVDLGRWPLDKLDEGLSGVDGARAEARMTKVCRVGKGVLWGNGDYPESDAARGELLLEDCIVRDIGRRAPEAQDGVRVTMRRCVIRNWGIRGRFSVRAFASWAHDGASIRAEDCVFWQDRFLQAGLRGLVADLANWIGWCWQRRDWNLLHWFLPGVCRGLTASQGGKVSACRCYANHWWIRLQGHQGARMEKREALALMARLESRMVPR</sequence>
<gene>
    <name evidence="1" type="ORF">DESPIG_00763</name>
</gene>
<dbReference type="RefSeq" id="WP_006004900.1">
    <property type="nucleotide sequence ID" value="NZ_DS996354.1"/>
</dbReference>
<dbReference type="EMBL" id="ABXU01000025">
    <property type="protein sequence ID" value="EEB34275.1"/>
    <property type="molecule type" value="Genomic_DNA"/>
</dbReference>
<comment type="caution">
    <text evidence="1">The sequence shown here is derived from an EMBL/GenBank/DDBJ whole genome shotgun (WGS) entry which is preliminary data.</text>
</comment>
<dbReference type="HOGENOM" id="CLU_1092935_0_0_7"/>
<dbReference type="InterPro" id="IPR011050">
    <property type="entry name" value="Pectin_lyase_fold/virulence"/>
</dbReference>
<evidence type="ECO:0008006" key="3">
    <source>
        <dbReference type="Google" id="ProtNLM"/>
    </source>
</evidence>
<dbReference type="Proteomes" id="UP000003676">
    <property type="component" value="Unassembled WGS sequence"/>
</dbReference>
<organism evidence="1 2">
    <name type="scientific">Desulfovibrio piger ATCC 29098</name>
    <dbReference type="NCBI Taxonomy" id="411464"/>
    <lineage>
        <taxon>Bacteria</taxon>
        <taxon>Pseudomonadati</taxon>
        <taxon>Thermodesulfobacteriota</taxon>
        <taxon>Desulfovibrionia</taxon>
        <taxon>Desulfovibrionales</taxon>
        <taxon>Desulfovibrionaceae</taxon>
        <taxon>Desulfovibrio</taxon>
    </lineage>
</organism>
<dbReference type="OrthoDB" id="5460334at2"/>
<dbReference type="eggNOG" id="ENOG5031VI5">
    <property type="taxonomic scope" value="Bacteria"/>
</dbReference>